<evidence type="ECO:0000256" key="3">
    <source>
        <dbReference type="ARBA" id="ARBA00022692"/>
    </source>
</evidence>
<reference evidence="14 15" key="1">
    <citation type="journal article" date="2018" name="PLoS Genet.">
        <title>Population sequencing reveals clonal diversity and ancestral inbreeding in the grapevine cultivar Chardonnay.</title>
        <authorList>
            <person name="Roach M.J."/>
            <person name="Johnson D.L."/>
            <person name="Bohlmann J."/>
            <person name="van Vuuren H.J."/>
            <person name="Jones S.J."/>
            <person name="Pretorius I.S."/>
            <person name="Schmidt S.A."/>
            <person name="Borneman A.R."/>
        </authorList>
    </citation>
    <scope>NUCLEOTIDE SEQUENCE [LARGE SCALE GENOMIC DNA]</scope>
    <source>
        <strain evidence="15">cv. Chardonnay</strain>
        <tissue evidence="14">Leaf</tissue>
    </source>
</reference>
<dbReference type="InterPro" id="IPR028082">
    <property type="entry name" value="Peripla_BP_I"/>
</dbReference>
<dbReference type="Gene3D" id="3.40.190.10">
    <property type="entry name" value="Periplasmic binding protein-like II"/>
    <property type="match status" value="1"/>
</dbReference>
<feature type="region of interest" description="Disordered" evidence="11">
    <location>
        <begin position="42"/>
        <end position="62"/>
    </location>
</feature>
<dbReference type="EMBL" id="QGNW01000063">
    <property type="protein sequence ID" value="RVX03869.1"/>
    <property type="molecule type" value="Genomic_DNA"/>
</dbReference>
<proteinExistence type="predicted"/>
<dbReference type="SMART" id="SM00079">
    <property type="entry name" value="PBPe"/>
    <property type="match status" value="1"/>
</dbReference>
<dbReference type="GO" id="GO:0015276">
    <property type="term" value="F:ligand-gated monoatomic ion channel activity"/>
    <property type="evidence" value="ECO:0007669"/>
    <property type="project" value="InterPro"/>
</dbReference>
<dbReference type="Pfam" id="PF00060">
    <property type="entry name" value="Lig_chan"/>
    <property type="match status" value="1"/>
</dbReference>
<sequence>MEMAIDDFRLYSNGSLRLHIENSQREPIQAALAVQLHSGHLRGGPSSFKPHPTKSRNRSSDCNYSSWGWHRVAIIYEDIDSVASEVIPHFTYALQDIGRRNQPSCESNGDDRERLCVDHYGHHYKSRPLSHASTISTMQGVCRPMMPYGQWLKPWWATTWGANHILEQISLTSFHGLTGLVEFTGRRIAPLRRFQIVNMIGRSYRELGFWTSESGFTDTMDEKLDYNPSMRTLGQVFWPGGPWSIPTGWTLPSSYKNPKNRGLTIKIFEAVLEYLPYYLPHQFIPFNGSYDALVLQLVHPEKFDAVVGDVAITAERNRHAEFTYPYTESRLVMIVPVQTRNRAWLFIKPFTKSMWALTTIINIYNGFVIWLIERNHCSDLKGSVSNQIGVLLWLAFTTLFSLQGQELHSNFVTDGNGDVAVVALVITQSYTANLASMLTVETLEPTVDDIESLKISKAVVGCSRGAFVANYLEKALGFHTDNIRRITAPEEYAQALRNGEIAAAFLEAPLAKLFLARYCQGLRSSRADVFPKGSPLLVDISEALLKVSESGKLQELENAMVASQKCVNMDWEEEDSSLSPNSFWVLFIITGGTSTVALLTYIAHDHRTLMNHWTHCKRRIPRKVSDLESSTNSPNMPAS</sequence>
<evidence type="ECO:0000256" key="9">
    <source>
        <dbReference type="ARBA" id="ARBA00023286"/>
    </source>
</evidence>
<evidence type="ECO:0000256" key="5">
    <source>
        <dbReference type="ARBA" id="ARBA00023065"/>
    </source>
</evidence>
<keyword evidence="10" id="KW-0407">Ion channel</keyword>
<evidence type="ECO:0000256" key="7">
    <source>
        <dbReference type="ARBA" id="ARBA00023170"/>
    </source>
</evidence>
<dbReference type="Gene3D" id="1.10.287.70">
    <property type="match status" value="1"/>
</dbReference>
<dbReference type="SUPFAM" id="SSF53850">
    <property type="entry name" value="Periplasmic binding protein-like II"/>
    <property type="match status" value="1"/>
</dbReference>
<evidence type="ECO:0000256" key="2">
    <source>
        <dbReference type="ARBA" id="ARBA00022448"/>
    </source>
</evidence>
<gene>
    <name evidence="14" type="primary">GLR3.2_1</name>
    <name evidence="14" type="ORF">CK203_021609</name>
</gene>
<keyword evidence="4 12" id="KW-1133">Transmembrane helix</keyword>
<dbReference type="AlphaFoldDB" id="A0A438J4I5"/>
<keyword evidence="7 14" id="KW-0675">Receptor</keyword>
<dbReference type="SUPFAM" id="SSF53822">
    <property type="entry name" value="Periplasmic binding protein-like I"/>
    <property type="match status" value="1"/>
</dbReference>
<protein>
    <submittedName>
        <fullName evidence="14">Glutamate receptor 3.2</fullName>
    </submittedName>
</protein>
<dbReference type="Proteomes" id="UP000288805">
    <property type="component" value="Unassembled WGS sequence"/>
</dbReference>
<comment type="caution">
    <text evidence="14">The sequence shown here is derived from an EMBL/GenBank/DDBJ whole genome shotgun (WGS) entry which is preliminary data.</text>
</comment>
<dbReference type="InterPro" id="IPR015683">
    <property type="entry name" value="Ionotropic_Glu_rcpt"/>
</dbReference>
<keyword evidence="2" id="KW-0813">Transport</keyword>
<accession>A0A438J4I5</accession>
<keyword evidence="9" id="KW-1071">Ligand-gated ion channel</keyword>
<organism evidence="14 15">
    <name type="scientific">Vitis vinifera</name>
    <name type="common">Grape</name>
    <dbReference type="NCBI Taxonomy" id="29760"/>
    <lineage>
        <taxon>Eukaryota</taxon>
        <taxon>Viridiplantae</taxon>
        <taxon>Streptophyta</taxon>
        <taxon>Embryophyta</taxon>
        <taxon>Tracheophyta</taxon>
        <taxon>Spermatophyta</taxon>
        <taxon>Magnoliopsida</taxon>
        <taxon>eudicotyledons</taxon>
        <taxon>Gunneridae</taxon>
        <taxon>Pentapetalae</taxon>
        <taxon>rosids</taxon>
        <taxon>Vitales</taxon>
        <taxon>Vitaceae</taxon>
        <taxon>Viteae</taxon>
        <taxon>Vitis</taxon>
    </lineage>
</organism>
<evidence type="ECO:0000256" key="8">
    <source>
        <dbReference type="ARBA" id="ARBA00023180"/>
    </source>
</evidence>
<dbReference type="FunFam" id="1.10.287.70:FF:000172">
    <property type="entry name" value="Glutamate receptor"/>
    <property type="match status" value="1"/>
</dbReference>
<evidence type="ECO:0000256" key="1">
    <source>
        <dbReference type="ARBA" id="ARBA00004141"/>
    </source>
</evidence>
<keyword evidence="8" id="KW-0325">Glycoprotein</keyword>
<keyword evidence="6 12" id="KW-0472">Membrane</keyword>
<evidence type="ECO:0000256" key="12">
    <source>
        <dbReference type="SAM" id="Phobius"/>
    </source>
</evidence>
<dbReference type="GO" id="GO:0016020">
    <property type="term" value="C:membrane"/>
    <property type="evidence" value="ECO:0007669"/>
    <property type="project" value="UniProtKB-SubCell"/>
</dbReference>
<evidence type="ECO:0000313" key="14">
    <source>
        <dbReference type="EMBL" id="RVX03869.1"/>
    </source>
</evidence>
<evidence type="ECO:0000256" key="10">
    <source>
        <dbReference type="ARBA" id="ARBA00023303"/>
    </source>
</evidence>
<dbReference type="CDD" id="cd13686">
    <property type="entry name" value="GluR_Plant"/>
    <property type="match status" value="1"/>
</dbReference>
<name>A0A438J4I5_VITVI</name>
<evidence type="ECO:0000313" key="15">
    <source>
        <dbReference type="Proteomes" id="UP000288805"/>
    </source>
</evidence>
<evidence type="ECO:0000256" key="11">
    <source>
        <dbReference type="SAM" id="MobiDB-lite"/>
    </source>
</evidence>
<evidence type="ECO:0000256" key="6">
    <source>
        <dbReference type="ARBA" id="ARBA00023136"/>
    </source>
</evidence>
<keyword evidence="5" id="KW-0406">Ion transport</keyword>
<evidence type="ECO:0000256" key="4">
    <source>
        <dbReference type="ARBA" id="ARBA00022989"/>
    </source>
</evidence>
<keyword evidence="3 12" id="KW-0812">Transmembrane</keyword>
<feature type="domain" description="Ionotropic glutamate receptor C-terminal" evidence="13">
    <location>
        <begin position="242"/>
        <end position="563"/>
    </location>
</feature>
<comment type="subcellular location">
    <subcellularLocation>
        <location evidence="1">Membrane</location>
        <topology evidence="1">Multi-pass membrane protein</topology>
    </subcellularLocation>
</comment>
<feature type="transmembrane region" description="Helical" evidence="12">
    <location>
        <begin position="583"/>
        <end position="603"/>
    </location>
</feature>
<dbReference type="InterPro" id="IPR001320">
    <property type="entry name" value="Iontro_rcpt_C"/>
</dbReference>
<evidence type="ECO:0000259" key="13">
    <source>
        <dbReference type="SMART" id="SM00079"/>
    </source>
</evidence>
<dbReference type="PANTHER" id="PTHR18966">
    <property type="entry name" value="IONOTROPIC GLUTAMATE RECEPTOR"/>
    <property type="match status" value="1"/>
</dbReference>